<name>A0AAV7WGE9_PLEWA</name>
<reference evidence="1" key="1">
    <citation type="journal article" date="2022" name="bioRxiv">
        <title>Sequencing and chromosome-scale assembly of the giantPleurodeles waltlgenome.</title>
        <authorList>
            <person name="Brown T."/>
            <person name="Elewa A."/>
            <person name="Iarovenko S."/>
            <person name="Subramanian E."/>
            <person name="Araus A.J."/>
            <person name="Petzold A."/>
            <person name="Susuki M."/>
            <person name="Suzuki K.-i.T."/>
            <person name="Hayashi T."/>
            <person name="Toyoda A."/>
            <person name="Oliveira C."/>
            <person name="Osipova E."/>
            <person name="Leigh N.D."/>
            <person name="Simon A."/>
            <person name="Yun M.H."/>
        </authorList>
    </citation>
    <scope>NUCLEOTIDE SEQUENCE</scope>
    <source>
        <strain evidence="1">20211129_DDA</strain>
        <tissue evidence="1">Liver</tissue>
    </source>
</reference>
<gene>
    <name evidence="1" type="ORF">NDU88_000763</name>
</gene>
<accession>A0AAV7WGE9</accession>
<evidence type="ECO:0000313" key="1">
    <source>
        <dbReference type="EMBL" id="KAJ1213124.1"/>
    </source>
</evidence>
<proteinExistence type="predicted"/>
<evidence type="ECO:0000313" key="2">
    <source>
        <dbReference type="Proteomes" id="UP001066276"/>
    </source>
</evidence>
<sequence>MPNASPICLIGHVWPQGHSGRQHVPTAPWAAFGYKGQWRTAYAYRATQSDARWQPTARTRAAPRRSLNVLSHCSVLTNSFPTCEDFQLIQSATRFAWDESSVEDARRHMERRANTEGSGRRREVPLHRMHMLLNGFSTPIKREGEAQQETRALRVGKVDGRNPADKRRWIRMNSARPRGTLGDLAALNSQRQGRWNHFLWRADNITGPGRL</sequence>
<dbReference type="EMBL" id="JANPWB010000001">
    <property type="protein sequence ID" value="KAJ1213124.1"/>
    <property type="molecule type" value="Genomic_DNA"/>
</dbReference>
<dbReference type="Proteomes" id="UP001066276">
    <property type="component" value="Chromosome 1_1"/>
</dbReference>
<organism evidence="1 2">
    <name type="scientific">Pleurodeles waltl</name>
    <name type="common">Iberian ribbed newt</name>
    <dbReference type="NCBI Taxonomy" id="8319"/>
    <lineage>
        <taxon>Eukaryota</taxon>
        <taxon>Metazoa</taxon>
        <taxon>Chordata</taxon>
        <taxon>Craniata</taxon>
        <taxon>Vertebrata</taxon>
        <taxon>Euteleostomi</taxon>
        <taxon>Amphibia</taxon>
        <taxon>Batrachia</taxon>
        <taxon>Caudata</taxon>
        <taxon>Salamandroidea</taxon>
        <taxon>Salamandridae</taxon>
        <taxon>Pleurodelinae</taxon>
        <taxon>Pleurodeles</taxon>
    </lineage>
</organism>
<keyword evidence="2" id="KW-1185">Reference proteome</keyword>
<protein>
    <submittedName>
        <fullName evidence="1">Uncharacterized protein</fullName>
    </submittedName>
</protein>
<comment type="caution">
    <text evidence="1">The sequence shown here is derived from an EMBL/GenBank/DDBJ whole genome shotgun (WGS) entry which is preliminary data.</text>
</comment>
<dbReference type="AlphaFoldDB" id="A0AAV7WGE9"/>